<accession>C6SXK5</accession>
<feature type="compositionally biased region" description="Basic and acidic residues" evidence="1">
    <location>
        <begin position="123"/>
        <end position="146"/>
    </location>
</feature>
<feature type="non-terminal residue" evidence="2">
    <location>
        <position position="1"/>
    </location>
</feature>
<proteinExistence type="evidence at transcript level"/>
<dbReference type="AlphaFoldDB" id="C6SXK5"/>
<evidence type="ECO:0000256" key="1">
    <source>
        <dbReference type="SAM" id="MobiDB-lite"/>
    </source>
</evidence>
<name>C6SXK5_SOYBN</name>
<sequence>EVNSKVTYSVVLLSRIFTHFLCINGGDKSPEGEHAASAGGEPRAVRSEPSLQHHQRGDVRHLWQIRRHSPDPHRHQQGHSRNRFRRLRGHLRRQNRRRPPLRLQRRQPLPHRSLLSTSEDEQEVRSEEEGGRDRAHAGEVRRLHQR</sequence>
<organism evidence="2">
    <name type="scientific">Glycine max</name>
    <name type="common">Soybean</name>
    <name type="synonym">Glycine hispida</name>
    <dbReference type="NCBI Taxonomy" id="3847"/>
    <lineage>
        <taxon>Eukaryota</taxon>
        <taxon>Viridiplantae</taxon>
        <taxon>Streptophyta</taxon>
        <taxon>Embryophyta</taxon>
        <taxon>Tracheophyta</taxon>
        <taxon>Spermatophyta</taxon>
        <taxon>Magnoliopsida</taxon>
        <taxon>eudicotyledons</taxon>
        <taxon>Gunneridae</taxon>
        <taxon>Pentapetalae</taxon>
        <taxon>rosids</taxon>
        <taxon>fabids</taxon>
        <taxon>Fabales</taxon>
        <taxon>Fabaceae</taxon>
        <taxon>Papilionoideae</taxon>
        <taxon>50 kb inversion clade</taxon>
        <taxon>NPAAA clade</taxon>
        <taxon>indigoferoid/millettioid clade</taxon>
        <taxon>Phaseoleae</taxon>
        <taxon>Glycine</taxon>
        <taxon>Glycine subgen. Soja</taxon>
    </lineage>
</organism>
<dbReference type="EMBL" id="BT093607">
    <property type="protein sequence ID" value="ACU17967.1"/>
    <property type="molecule type" value="mRNA"/>
</dbReference>
<feature type="compositionally biased region" description="Basic residues" evidence="1">
    <location>
        <begin position="75"/>
        <end position="109"/>
    </location>
</feature>
<dbReference type="EMBL" id="BT089900">
    <property type="protein sequence ID" value="ACU13978.1"/>
    <property type="molecule type" value="mRNA"/>
</dbReference>
<evidence type="ECO:0000313" key="2">
    <source>
        <dbReference type="EMBL" id="ACU13978.1"/>
    </source>
</evidence>
<feature type="region of interest" description="Disordered" evidence="1">
    <location>
        <begin position="30"/>
        <end position="146"/>
    </location>
</feature>
<reference evidence="2" key="1">
    <citation type="submission" date="2009-08" db="EMBL/GenBank/DDBJ databases">
        <authorList>
            <person name="Cheung F."/>
            <person name="Xiao Y."/>
            <person name="Chan A."/>
            <person name="Moskal W."/>
            <person name="Town C.D."/>
        </authorList>
    </citation>
    <scope>NUCLEOTIDE SEQUENCE</scope>
</reference>
<protein>
    <submittedName>
        <fullName evidence="2">Uncharacterized protein</fullName>
    </submittedName>
</protein>